<dbReference type="InterPro" id="IPR011990">
    <property type="entry name" value="TPR-like_helical_dom_sf"/>
</dbReference>
<evidence type="ECO:0000256" key="8">
    <source>
        <dbReference type="RuleBase" id="RU003616"/>
    </source>
</evidence>
<dbReference type="FunFam" id="1.25.40.10:FF:000125">
    <property type="entry name" value="Pentatricopeptide repeat-containing protein"/>
    <property type="match status" value="1"/>
</dbReference>
<dbReference type="InterPro" id="IPR008978">
    <property type="entry name" value="HSP20-like_chaperone"/>
</dbReference>
<dbReference type="GO" id="GO:0006950">
    <property type="term" value="P:response to stress"/>
    <property type="evidence" value="ECO:0007669"/>
    <property type="project" value="UniProtKB-ARBA"/>
</dbReference>
<keyword evidence="5" id="KW-0346">Stress response</keyword>
<evidence type="ECO:0008006" key="13">
    <source>
        <dbReference type="Google" id="ProtNLM"/>
    </source>
</evidence>
<evidence type="ECO:0000259" key="9">
    <source>
        <dbReference type="PROSITE" id="PS01031"/>
    </source>
</evidence>
<evidence type="ECO:0000256" key="5">
    <source>
        <dbReference type="ARBA" id="ARBA00023016"/>
    </source>
</evidence>
<feature type="domain" description="CS" evidence="10">
    <location>
        <begin position="49"/>
        <end position="153"/>
    </location>
</feature>
<evidence type="ECO:0000313" key="12">
    <source>
        <dbReference type="Proteomes" id="UP000593561"/>
    </source>
</evidence>
<dbReference type="PROSITE" id="PS51203">
    <property type="entry name" value="CS"/>
    <property type="match status" value="1"/>
</dbReference>
<feature type="repeat" description="PPR" evidence="7">
    <location>
        <begin position="383"/>
        <end position="417"/>
    </location>
</feature>
<dbReference type="PROSITE" id="PS01031">
    <property type="entry name" value="SHSP"/>
    <property type="match status" value="1"/>
</dbReference>
<comment type="caution">
    <text evidence="11">The sequence shown here is derived from an EMBL/GenBank/DDBJ whole genome shotgun (WGS) entry which is preliminary data.</text>
</comment>
<dbReference type="GO" id="GO:0048731">
    <property type="term" value="P:system development"/>
    <property type="evidence" value="ECO:0007669"/>
    <property type="project" value="UniProtKB-ARBA"/>
</dbReference>
<evidence type="ECO:0000259" key="10">
    <source>
        <dbReference type="PROSITE" id="PS51203"/>
    </source>
</evidence>
<dbReference type="GO" id="GO:0009451">
    <property type="term" value="P:RNA modification"/>
    <property type="evidence" value="ECO:0007669"/>
    <property type="project" value="InterPro"/>
</dbReference>
<evidence type="ECO:0000256" key="4">
    <source>
        <dbReference type="ARBA" id="ARBA00022737"/>
    </source>
</evidence>
<dbReference type="InterPro" id="IPR046960">
    <property type="entry name" value="PPR_At4g14850-like_plant"/>
</dbReference>
<dbReference type="InterPro" id="IPR046848">
    <property type="entry name" value="E_motif"/>
</dbReference>
<dbReference type="Pfam" id="PF20431">
    <property type="entry name" value="E_motif"/>
    <property type="match status" value="1"/>
</dbReference>
<comment type="similarity">
    <text evidence="6 8">Belongs to the small heat shock protein (HSP20) family.</text>
</comment>
<dbReference type="FunFam" id="1.25.40.10:FF:000090">
    <property type="entry name" value="Pentatricopeptide repeat-containing protein, chloroplastic"/>
    <property type="match status" value="1"/>
</dbReference>
<name>A0A7J8RC69_GOSDV</name>
<sequence>MAMIPRFFGNRRSSIFDDPFSFDILDPFRGFPLSSSSLTTTPVPESAAFANTRIDWKETPEAHVFKADLPGLKKEEVKVEIEDDRMFQISGERKFEKEDKNDTWHRVERSSGKFMRRFRLPENVKMEQVKASMENGVLTVTVPKEEVKKPNLKSIEISGEKDMMVGLNLSKQAPAHLTSLTVNKFLKSKKNLSKPSPKLWPNDPQLRFPLPVNNQQQPPSILQTLESCTNLNHFNQIHAQLHVSGLLEQPRVASRAIRKLCNHLNSHSHAILVFDCVKEPDTFLCNIILDGLLNYDDPVSALSFYYEKMVGKFVEENQYTFPLLGKICAEIKSLKEGQKVHARVLKLGFESDVFVKNSLIRFYSVCGQIESAREVFDDGFVLDLVSWNLLIDGYVKNGQVGIARELFNEMPERDTFSWNIIIAGYVGVGKMEVARDLFEKMPFRDVVSWNCMIDGYAKIENVSEARKLFDQMPLRNVVSWNTMLALYVRCKKYINQALTLFDRMMERGEARPNSASLVSVLTACANLGRLDKGLWVHSYIENNNIKCDVLLSTALLTMYAKCGAMDLARDVFNNMPVKNVVSWNSMIMGYGTHGHVEKALDMFIDMEKRGQIPNATTFISCLSACKNAGKVLEGWWCFDIMCRVYEIEPKVEHFGCMFDLLSRVGLMEQSNELMSKMPAESGPALWSALLSTCRASSKFELGKIIAKRLIDLEQMDIGPYVLLSYIYSVEGKWGEVENVRKFFKDRDLSERSASPHRRTIIHSMLMELGVQLKLSYGDSIGF</sequence>
<protein>
    <recommendedName>
        <fullName evidence="13">SHSP domain-containing protein</fullName>
    </recommendedName>
</protein>
<dbReference type="PANTHER" id="PTHR47926:SF485">
    <property type="entry name" value="REPEAT-LIKE SUPERFAMILY PROTEIN, PUTATIVE-RELATED"/>
    <property type="match status" value="1"/>
</dbReference>
<feature type="domain" description="SHSP" evidence="9">
    <location>
        <begin position="45"/>
        <end position="160"/>
    </location>
</feature>
<dbReference type="CDD" id="cd06472">
    <property type="entry name" value="ACD_ScHsp26_like"/>
    <property type="match status" value="1"/>
</dbReference>
<keyword evidence="3" id="KW-0963">Cytoplasm</keyword>
<dbReference type="InterPro" id="IPR002885">
    <property type="entry name" value="PPR_rpt"/>
</dbReference>
<dbReference type="Pfam" id="PF00011">
    <property type="entry name" value="HSP20"/>
    <property type="match status" value="1"/>
</dbReference>
<dbReference type="PROSITE" id="PS51375">
    <property type="entry name" value="PPR"/>
    <property type="match status" value="3"/>
</dbReference>
<dbReference type="GO" id="GO:0003723">
    <property type="term" value="F:RNA binding"/>
    <property type="evidence" value="ECO:0007669"/>
    <property type="project" value="InterPro"/>
</dbReference>
<dbReference type="SUPFAM" id="SSF49764">
    <property type="entry name" value="HSP20-like chaperones"/>
    <property type="match status" value="1"/>
</dbReference>
<organism evidence="11 12">
    <name type="scientific">Gossypium davidsonii</name>
    <name type="common">Davidson's cotton</name>
    <name type="synonym">Gossypium klotzschianum subsp. davidsonii</name>
    <dbReference type="NCBI Taxonomy" id="34287"/>
    <lineage>
        <taxon>Eukaryota</taxon>
        <taxon>Viridiplantae</taxon>
        <taxon>Streptophyta</taxon>
        <taxon>Embryophyta</taxon>
        <taxon>Tracheophyta</taxon>
        <taxon>Spermatophyta</taxon>
        <taxon>Magnoliopsida</taxon>
        <taxon>eudicotyledons</taxon>
        <taxon>Gunneridae</taxon>
        <taxon>Pentapetalae</taxon>
        <taxon>rosids</taxon>
        <taxon>malvids</taxon>
        <taxon>Malvales</taxon>
        <taxon>Malvaceae</taxon>
        <taxon>Malvoideae</taxon>
        <taxon>Gossypium</taxon>
    </lineage>
</organism>
<dbReference type="Gene3D" id="1.25.40.10">
    <property type="entry name" value="Tetratricopeptide repeat domain"/>
    <property type="match status" value="4"/>
</dbReference>
<evidence type="ECO:0000256" key="6">
    <source>
        <dbReference type="PROSITE-ProRule" id="PRU00285"/>
    </source>
</evidence>
<evidence type="ECO:0000256" key="7">
    <source>
        <dbReference type="PROSITE-ProRule" id="PRU00708"/>
    </source>
</evidence>
<evidence type="ECO:0000313" key="11">
    <source>
        <dbReference type="EMBL" id="MBA0611371.1"/>
    </source>
</evidence>
<gene>
    <name evidence="11" type="ORF">Godav_012065</name>
</gene>
<dbReference type="Pfam" id="PF13041">
    <property type="entry name" value="PPR_2"/>
    <property type="match status" value="2"/>
</dbReference>
<reference evidence="11 12" key="1">
    <citation type="journal article" date="2019" name="Genome Biol. Evol.">
        <title>Insights into the evolution of the New World diploid cottons (Gossypium, subgenus Houzingenia) based on genome sequencing.</title>
        <authorList>
            <person name="Grover C.E."/>
            <person name="Arick M.A. 2nd"/>
            <person name="Thrash A."/>
            <person name="Conover J.L."/>
            <person name="Sanders W.S."/>
            <person name="Peterson D.G."/>
            <person name="Frelichowski J.E."/>
            <person name="Scheffler J.A."/>
            <person name="Scheffler B.E."/>
            <person name="Wendel J.F."/>
        </authorList>
    </citation>
    <scope>NUCLEOTIDE SEQUENCE [LARGE SCALE GENOMIC DNA]</scope>
    <source>
        <strain evidence="11">27</strain>
        <tissue evidence="11">Leaf</tissue>
    </source>
</reference>
<dbReference type="NCBIfam" id="TIGR00756">
    <property type="entry name" value="PPR"/>
    <property type="match status" value="5"/>
</dbReference>
<accession>A0A7J8RC69</accession>
<dbReference type="GO" id="GO:0005737">
    <property type="term" value="C:cytoplasm"/>
    <property type="evidence" value="ECO:0007669"/>
    <property type="project" value="UniProtKB-SubCell"/>
</dbReference>
<comment type="similarity">
    <text evidence="2">Belongs to the PPR family. PCMP-H subfamily.</text>
</comment>
<keyword evidence="4" id="KW-0677">Repeat</keyword>
<dbReference type="FunFam" id="1.25.40.10:FF:000333">
    <property type="entry name" value="Pentatricopeptide repeat-containing protein"/>
    <property type="match status" value="1"/>
</dbReference>
<evidence type="ECO:0000256" key="1">
    <source>
        <dbReference type="ARBA" id="ARBA00004496"/>
    </source>
</evidence>
<dbReference type="InterPro" id="IPR007052">
    <property type="entry name" value="CS_dom"/>
</dbReference>
<keyword evidence="12" id="KW-1185">Reference proteome</keyword>
<feature type="repeat" description="PPR" evidence="7">
    <location>
        <begin position="445"/>
        <end position="479"/>
    </location>
</feature>
<dbReference type="Gene3D" id="2.60.40.790">
    <property type="match status" value="1"/>
</dbReference>
<dbReference type="SUPFAM" id="SSF48452">
    <property type="entry name" value="TPR-like"/>
    <property type="match status" value="1"/>
</dbReference>
<dbReference type="Pfam" id="PF01535">
    <property type="entry name" value="PPR"/>
    <property type="match status" value="4"/>
</dbReference>
<evidence type="ECO:0000256" key="3">
    <source>
        <dbReference type="ARBA" id="ARBA00022490"/>
    </source>
</evidence>
<dbReference type="PANTHER" id="PTHR47926">
    <property type="entry name" value="PENTATRICOPEPTIDE REPEAT-CONTAINING PROTEIN"/>
    <property type="match status" value="1"/>
</dbReference>
<feature type="repeat" description="PPR" evidence="7">
    <location>
        <begin position="579"/>
        <end position="613"/>
    </location>
</feature>
<dbReference type="EMBL" id="JABFAC010000004">
    <property type="protein sequence ID" value="MBA0611371.1"/>
    <property type="molecule type" value="Genomic_DNA"/>
</dbReference>
<dbReference type="InterPro" id="IPR002068">
    <property type="entry name" value="A-crystallin/Hsp20_dom"/>
</dbReference>
<dbReference type="Proteomes" id="UP000593561">
    <property type="component" value="Unassembled WGS sequence"/>
</dbReference>
<comment type="subcellular location">
    <subcellularLocation>
        <location evidence="1">Cytoplasm</location>
    </subcellularLocation>
</comment>
<proteinExistence type="inferred from homology"/>
<dbReference type="AlphaFoldDB" id="A0A7J8RC69"/>
<evidence type="ECO:0000256" key="2">
    <source>
        <dbReference type="ARBA" id="ARBA00006643"/>
    </source>
</evidence>
<dbReference type="FunFam" id="2.60.40.790:FF:000009">
    <property type="entry name" value="17.6 kDa class I heat shock protein-like"/>
    <property type="match status" value="1"/>
</dbReference>
<dbReference type="FunFam" id="1.25.40.10:FF:000470">
    <property type="entry name" value="Pentatricopeptide repeat-containing protein At5g66520"/>
    <property type="match status" value="1"/>
</dbReference>